<dbReference type="GO" id="GO:0046872">
    <property type="term" value="F:metal ion binding"/>
    <property type="evidence" value="ECO:0007669"/>
    <property type="project" value="UniProtKB-KW"/>
</dbReference>
<organism evidence="7 8">
    <name type="scientific">Parasponia andersonii</name>
    <name type="common">Sponia andersonii</name>
    <dbReference type="NCBI Taxonomy" id="3476"/>
    <lineage>
        <taxon>Eukaryota</taxon>
        <taxon>Viridiplantae</taxon>
        <taxon>Streptophyta</taxon>
        <taxon>Embryophyta</taxon>
        <taxon>Tracheophyta</taxon>
        <taxon>Spermatophyta</taxon>
        <taxon>Magnoliopsida</taxon>
        <taxon>eudicotyledons</taxon>
        <taxon>Gunneridae</taxon>
        <taxon>Pentapetalae</taxon>
        <taxon>rosids</taxon>
        <taxon>fabids</taxon>
        <taxon>Rosales</taxon>
        <taxon>Cannabaceae</taxon>
        <taxon>Parasponia</taxon>
    </lineage>
</organism>
<evidence type="ECO:0000256" key="5">
    <source>
        <dbReference type="SAM" id="SignalP"/>
    </source>
</evidence>
<evidence type="ECO:0000256" key="2">
    <source>
        <dbReference type="ARBA" id="ARBA00022723"/>
    </source>
</evidence>
<dbReference type="PROSITE" id="PS51471">
    <property type="entry name" value="FE2OG_OXY"/>
    <property type="match status" value="1"/>
</dbReference>
<evidence type="ECO:0000313" key="8">
    <source>
        <dbReference type="Proteomes" id="UP000237105"/>
    </source>
</evidence>
<comment type="caution">
    <text evidence="7">The sequence shown here is derived from an EMBL/GenBank/DDBJ whole genome shotgun (WGS) entry which is preliminary data.</text>
</comment>
<keyword evidence="3" id="KW-0560">Oxidoreductase</keyword>
<dbReference type="PANTHER" id="PTHR10209:SF791">
    <property type="entry name" value="1-AMINOCYCLOPROPANE-1-CARBOXYLATE OXIDASE HOMOLOG 1"/>
    <property type="match status" value="1"/>
</dbReference>
<dbReference type="PANTHER" id="PTHR10209">
    <property type="entry name" value="OXIDOREDUCTASE, 2OG-FE II OXYGENASE FAMILY PROTEIN"/>
    <property type="match status" value="1"/>
</dbReference>
<dbReference type="Gene3D" id="2.60.120.330">
    <property type="entry name" value="B-lactam Antibiotic, Isopenicillin N Synthase, Chain"/>
    <property type="match status" value="1"/>
</dbReference>
<dbReference type="InterPro" id="IPR044861">
    <property type="entry name" value="IPNS-like_FE2OG_OXY"/>
</dbReference>
<reference evidence="8" key="1">
    <citation type="submission" date="2016-06" db="EMBL/GenBank/DDBJ databases">
        <title>Parallel loss of symbiosis genes in relatives of nitrogen-fixing non-legume Parasponia.</title>
        <authorList>
            <person name="Van Velzen R."/>
            <person name="Holmer R."/>
            <person name="Bu F."/>
            <person name="Rutten L."/>
            <person name="Van Zeijl A."/>
            <person name="Liu W."/>
            <person name="Santuari L."/>
            <person name="Cao Q."/>
            <person name="Sharma T."/>
            <person name="Shen D."/>
            <person name="Roswanjaya Y."/>
            <person name="Wardhani T."/>
            <person name="Kalhor M.S."/>
            <person name="Jansen J."/>
            <person name="Van den Hoogen J."/>
            <person name="Gungor B."/>
            <person name="Hartog M."/>
            <person name="Hontelez J."/>
            <person name="Verver J."/>
            <person name="Yang W.-C."/>
            <person name="Schijlen E."/>
            <person name="Repin R."/>
            <person name="Schilthuizen M."/>
            <person name="Schranz E."/>
            <person name="Heidstra R."/>
            <person name="Miyata K."/>
            <person name="Fedorova E."/>
            <person name="Kohlen W."/>
            <person name="Bisseling T."/>
            <person name="Smit S."/>
            <person name="Geurts R."/>
        </authorList>
    </citation>
    <scope>NUCLEOTIDE SEQUENCE [LARGE SCALE GENOMIC DNA]</scope>
    <source>
        <strain evidence="8">cv. WU1-14</strain>
    </source>
</reference>
<feature type="chain" id="PRO_5015133620" evidence="5">
    <location>
        <begin position="27"/>
        <end position="185"/>
    </location>
</feature>
<evidence type="ECO:0000256" key="1">
    <source>
        <dbReference type="ARBA" id="ARBA00008056"/>
    </source>
</evidence>
<sequence>MGFQPIGGILLFVLWLLILQIPNTCPQYAAPRHADDDFLTLLLQDHTGGLQVLSDNKWIDVPLHPGDLGVNIGDLLQASLYAYYGEYLLIVHVSDSNCIYAYLISNDRFKSVEHRVFVNRKGPRVSVASFFSTHTLPTSKLFGPIKELLPESNPPKYRKTTVKDYVAYFHAKGLDGTSALDRFML</sequence>
<dbReference type="GO" id="GO:0051213">
    <property type="term" value="F:dioxygenase activity"/>
    <property type="evidence" value="ECO:0007669"/>
    <property type="project" value="UniProtKB-KW"/>
</dbReference>
<protein>
    <submittedName>
        <fullName evidence="7">Oxoglutarate/iron-dependent dioxygenase</fullName>
    </submittedName>
</protein>
<dbReference type="OrthoDB" id="288590at2759"/>
<feature type="domain" description="Fe2OG dioxygenase" evidence="6">
    <location>
        <begin position="12"/>
        <end position="133"/>
    </location>
</feature>
<name>A0A2P5A9X2_PARAD</name>
<evidence type="ECO:0000259" key="6">
    <source>
        <dbReference type="PROSITE" id="PS51471"/>
    </source>
</evidence>
<evidence type="ECO:0000256" key="3">
    <source>
        <dbReference type="ARBA" id="ARBA00023002"/>
    </source>
</evidence>
<proteinExistence type="inferred from homology"/>
<gene>
    <name evidence="7" type="ORF">PanWU01x14_353680</name>
</gene>
<dbReference type="Proteomes" id="UP000237105">
    <property type="component" value="Unassembled WGS sequence"/>
</dbReference>
<dbReference type="SUPFAM" id="SSF51197">
    <property type="entry name" value="Clavaminate synthase-like"/>
    <property type="match status" value="1"/>
</dbReference>
<accession>A0A2P5A9X2</accession>
<evidence type="ECO:0000313" key="7">
    <source>
        <dbReference type="EMBL" id="PON33339.1"/>
    </source>
</evidence>
<evidence type="ECO:0000256" key="4">
    <source>
        <dbReference type="ARBA" id="ARBA00023004"/>
    </source>
</evidence>
<dbReference type="InterPro" id="IPR027443">
    <property type="entry name" value="IPNS-like_sf"/>
</dbReference>
<keyword evidence="8" id="KW-1185">Reference proteome</keyword>
<keyword evidence="7" id="KW-0223">Dioxygenase</keyword>
<dbReference type="Pfam" id="PF03171">
    <property type="entry name" value="2OG-FeII_Oxy"/>
    <property type="match status" value="1"/>
</dbReference>
<comment type="similarity">
    <text evidence="1">Belongs to the iron/ascorbate-dependent oxidoreductase family.</text>
</comment>
<keyword evidence="2" id="KW-0479">Metal-binding</keyword>
<keyword evidence="5" id="KW-0732">Signal</keyword>
<dbReference type="EMBL" id="JXTB01000737">
    <property type="protein sequence ID" value="PON33339.1"/>
    <property type="molecule type" value="Genomic_DNA"/>
</dbReference>
<dbReference type="InterPro" id="IPR005123">
    <property type="entry name" value="Oxoglu/Fe-dep_dioxygenase_dom"/>
</dbReference>
<keyword evidence="4" id="KW-0408">Iron</keyword>
<feature type="signal peptide" evidence="5">
    <location>
        <begin position="1"/>
        <end position="26"/>
    </location>
</feature>
<dbReference type="AlphaFoldDB" id="A0A2P5A9X2"/>